<dbReference type="EMBL" id="JAHUTI010088543">
    <property type="protein sequence ID" value="MED6259916.1"/>
    <property type="molecule type" value="Genomic_DNA"/>
</dbReference>
<feature type="repeat" description="RCC1" evidence="5">
    <location>
        <begin position="269"/>
        <end position="320"/>
    </location>
</feature>
<dbReference type="Proteomes" id="UP001345963">
    <property type="component" value="Unassembled WGS sequence"/>
</dbReference>
<dbReference type="PANTHER" id="PTHR45622">
    <property type="entry name" value="UBIQUITIN-PROTEIN LIGASE E3A-RELATED"/>
    <property type="match status" value="1"/>
</dbReference>
<evidence type="ECO:0000259" key="8">
    <source>
        <dbReference type="PROSITE" id="PS50237"/>
    </source>
</evidence>
<dbReference type="SUPFAM" id="SSF50985">
    <property type="entry name" value="RCC1/BLIP-II"/>
    <property type="match status" value="1"/>
</dbReference>
<proteinExistence type="predicted"/>
<dbReference type="InterPro" id="IPR058923">
    <property type="entry name" value="RCC1-like_dom"/>
</dbReference>
<name>A0ABU7CB21_9TELE</name>
<evidence type="ECO:0000256" key="5">
    <source>
        <dbReference type="PROSITE-ProRule" id="PRU00235"/>
    </source>
</evidence>
<dbReference type="InterPro" id="IPR035983">
    <property type="entry name" value="Hect_E3_ubiquitin_ligase"/>
</dbReference>
<protein>
    <recommendedName>
        <fullName evidence="8">HECT domain-containing protein</fullName>
    </recommendedName>
</protein>
<dbReference type="Pfam" id="PF25390">
    <property type="entry name" value="WD40_RLD"/>
    <property type="match status" value="1"/>
</dbReference>
<dbReference type="InterPro" id="IPR000408">
    <property type="entry name" value="Reg_chr_condens"/>
</dbReference>
<reference evidence="9 10" key="1">
    <citation type="submission" date="2021-07" db="EMBL/GenBank/DDBJ databases">
        <authorList>
            <person name="Palmer J.M."/>
        </authorList>
    </citation>
    <scope>NUCLEOTIDE SEQUENCE [LARGE SCALE GENOMIC DNA]</scope>
    <source>
        <strain evidence="9 10">AT_MEX2019</strain>
        <tissue evidence="9">Muscle</tissue>
    </source>
</reference>
<gene>
    <name evidence="9" type="ORF">ATANTOWER_014933</name>
</gene>
<evidence type="ECO:0000256" key="3">
    <source>
        <dbReference type="ARBA" id="ARBA00022786"/>
    </source>
</evidence>
<dbReference type="InterPro" id="IPR051709">
    <property type="entry name" value="Ub-ligase/GTPase-reg"/>
</dbReference>
<dbReference type="PROSITE" id="PS50237">
    <property type="entry name" value="HECT"/>
    <property type="match status" value="1"/>
</dbReference>
<feature type="transmembrane region" description="Helical" evidence="7">
    <location>
        <begin position="45"/>
        <end position="64"/>
    </location>
</feature>
<keyword evidence="7" id="KW-1133">Transmembrane helix</keyword>
<keyword evidence="3 4" id="KW-0833">Ubl conjugation pathway</keyword>
<keyword evidence="7" id="KW-0472">Membrane</keyword>
<dbReference type="PROSITE" id="PS50012">
    <property type="entry name" value="RCC1_3"/>
    <property type="match status" value="4"/>
</dbReference>
<feature type="repeat" description="RCC1" evidence="5">
    <location>
        <begin position="321"/>
        <end position="372"/>
    </location>
</feature>
<feature type="repeat" description="RCC1" evidence="5">
    <location>
        <begin position="216"/>
        <end position="268"/>
    </location>
</feature>
<dbReference type="Gene3D" id="2.130.10.30">
    <property type="entry name" value="Regulator of chromosome condensation 1/beta-lactamase-inhibitor protein II"/>
    <property type="match status" value="1"/>
</dbReference>
<dbReference type="Gene3D" id="3.90.1750.10">
    <property type="entry name" value="Hect, E3 ligase catalytic domains"/>
    <property type="match status" value="1"/>
</dbReference>
<feature type="domain" description="HECT" evidence="8">
    <location>
        <begin position="763"/>
        <end position="1095"/>
    </location>
</feature>
<organism evidence="9 10">
    <name type="scientific">Ataeniobius toweri</name>
    <dbReference type="NCBI Taxonomy" id="208326"/>
    <lineage>
        <taxon>Eukaryota</taxon>
        <taxon>Metazoa</taxon>
        <taxon>Chordata</taxon>
        <taxon>Craniata</taxon>
        <taxon>Vertebrata</taxon>
        <taxon>Euteleostomi</taxon>
        <taxon>Actinopterygii</taxon>
        <taxon>Neopterygii</taxon>
        <taxon>Teleostei</taxon>
        <taxon>Neoteleostei</taxon>
        <taxon>Acanthomorphata</taxon>
        <taxon>Ovalentaria</taxon>
        <taxon>Atherinomorphae</taxon>
        <taxon>Cyprinodontiformes</taxon>
        <taxon>Goodeidae</taxon>
        <taxon>Ataeniobius</taxon>
    </lineage>
</organism>
<evidence type="ECO:0000256" key="1">
    <source>
        <dbReference type="ARBA" id="ARBA00022679"/>
    </source>
</evidence>
<evidence type="ECO:0000256" key="7">
    <source>
        <dbReference type="SAM" id="Phobius"/>
    </source>
</evidence>
<accession>A0ABU7CB21</accession>
<dbReference type="PANTHER" id="PTHR45622:SF73">
    <property type="entry name" value="E3 UBIQUITIN-PROTEIN LIGASE HERC4-LIKE ISOFORM X1-RELATED"/>
    <property type="match status" value="1"/>
</dbReference>
<keyword evidence="2" id="KW-0677">Repeat</keyword>
<comment type="caution">
    <text evidence="9">The sequence shown here is derived from an EMBL/GenBank/DDBJ whole genome shotgun (WGS) entry which is preliminary data.</text>
</comment>
<evidence type="ECO:0000256" key="2">
    <source>
        <dbReference type="ARBA" id="ARBA00022737"/>
    </source>
</evidence>
<dbReference type="Gene3D" id="3.30.2160.10">
    <property type="entry name" value="Hect, E3 ligase catalytic domain"/>
    <property type="match status" value="1"/>
</dbReference>
<dbReference type="InterPro" id="IPR000569">
    <property type="entry name" value="HECT_dom"/>
</dbReference>
<feature type="repeat" description="RCC1" evidence="5">
    <location>
        <begin position="373"/>
        <end position="429"/>
    </location>
</feature>
<keyword evidence="10" id="KW-1185">Reference proteome</keyword>
<evidence type="ECO:0000256" key="4">
    <source>
        <dbReference type="PROSITE-ProRule" id="PRU00104"/>
    </source>
</evidence>
<keyword evidence="7" id="KW-0812">Transmembrane</keyword>
<sequence length="1118" mass="126942">MKTKKGHRLMVCCSAWCEDNTTCNLFTCGFDRQTIGWNINNPSSAAGEIIFSFSFFFFTLLSSINKRRRLFLVSLTDRMFSWGEDCQRGFWLNGDSSTDKGVHHLNVGYNVTGLSAGRSVLAFVKSNGNAFILRTYESKDGNRVRRKQKFVKCKEKIEAVSCEDDVVTLLSERGSVFCVDTTHSPYTPRILDAFSNIQVAQVACGSQHSVALTKECQVYTWGLDSRGQLGLGKKGSGARSPQQVRSLSSVPVVRVSAGGDHSFALSVSGGVFCWGRNNCGQLGLGDTKDTHTPTCVHSLNLKKTRDICCGNDHTAILTKQGAVFTFGSGQYGQLGHNSFRNELHPRLVAELWGAKVIKIACGRNHTLVLTESYKVYSFGCGAQGQLGNREESNPSVPLPVLLPRVSDSMDPKIGTIFAGENCSFATCSFDEDVNRNLDANRFSNATQHGLEVMVDNWTSKCDDKLWKKIRQEIRRTFSSATCLNKSFLEQSRDKHFQTSSKCHGLNLKLARQHFKKLVKTEFVWDQVEAAVLHLLPLLDKNPVGVESLRIFLLLNELLHIIQKYRKQQSSKLAEMVAAAVTSLSRKSLEVLGEWWSSLSPSSMGRFVSVWKQALSVILSKENVPRSYGVRNLLQVLQYMYNVNSRVAESRRLPESDFYLLINQNFLREELEIWRLKSKRRYVRSEPLVLCSFPIVMDLQAKKLVFDMNTFFTMEEITMGVLEQIIMGAFLDLELCYPNAPFFQLYLNRASVLKGTFEQLAAADQRDYKRELQVFFDNNYEIDPVYVKDFFHEVFHELMSAESEMFMFNDSKTLAWFSSKASQEDQRFYLFGVLCGLALYNQVIVYLPFPLVLFKKLLGGSPTLDDLKEFSPSVGKSLQCILDEYTDEDLEDIYFSIPWDATEVALDPENPEKQVTSENKKEFVDAFVNHAFNASVKSVFEEFKQGFFQVCDRDLVRLFTPKELQEILVGKDFHDWEKLKQNTVYEGGYSVDHPIVQTFWDVFDELTENQKKTFLWFVSGFERVPILGLDKITMKIEVKHVQDLSRDQYYPATHTCSSTLELPLYSTKEIMQTKLTEALSNKRIMGGVPGENIHIHGENMQTPRRKTQGWDSNPGPVCG</sequence>
<keyword evidence="1" id="KW-0808">Transferase</keyword>
<evidence type="ECO:0000313" key="9">
    <source>
        <dbReference type="EMBL" id="MED6259916.1"/>
    </source>
</evidence>
<evidence type="ECO:0000256" key="6">
    <source>
        <dbReference type="SAM" id="MobiDB-lite"/>
    </source>
</evidence>
<feature type="active site" description="Glycyl thioester intermediate" evidence="4">
    <location>
        <position position="1055"/>
    </location>
</feature>
<dbReference type="Pfam" id="PF00632">
    <property type="entry name" value="HECT"/>
    <property type="match status" value="1"/>
</dbReference>
<dbReference type="PROSITE" id="PS00626">
    <property type="entry name" value="RCC1_2"/>
    <property type="match status" value="3"/>
</dbReference>
<dbReference type="InterPro" id="IPR009091">
    <property type="entry name" value="RCC1/BLIP-II"/>
</dbReference>
<dbReference type="SUPFAM" id="SSF56204">
    <property type="entry name" value="Hect, E3 ligase catalytic domain"/>
    <property type="match status" value="1"/>
</dbReference>
<dbReference type="Gene3D" id="3.30.2410.10">
    <property type="entry name" value="Hect, E3 ligase catalytic domain"/>
    <property type="match status" value="1"/>
</dbReference>
<dbReference type="PRINTS" id="PR00633">
    <property type="entry name" value="RCCNDNSATION"/>
</dbReference>
<dbReference type="SMART" id="SM00119">
    <property type="entry name" value="HECTc"/>
    <property type="match status" value="1"/>
</dbReference>
<evidence type="ECO:0000313" key="10">
    <source>
        <dbReference type="Proteomes" id="UP001345963"/>
    </source>
</evidence>
<feature type="region of interest" description="Disordered" evidence="6">
    <location>
        <begin position="1098"/>
        <end position="1118"/>
    </location>
</feature>